<protein>
    <submittedName>
        <fullName evidence="2">Uncharacterized protein</fullName>
    </submittedName>
</protein>
<keyword evidence="3" id="KW-1185">Reference proteome</keyword>
<comment type="caution">
    <text evidence="2">The sequence shown here is derived from an EMBL/GenBank/DDBJ whole genome shotgun (WGS) entry which is preliminary data.</text>
</comment>
<evidence type="ECO:0000313" key="2">
    <source>
        <dbReference type="EMBL" id="KAJ4324456.1"/>
    </source>
</evidence>
<reference evidence="2" key="1">
    <citation type="submission" date="2022-10" db="EMBL/GenBank/DDBJ databases">
        <title>Tapping the CABI collections for fungal endophytes: first genome assemblies for Collariella, Neodidymelliopsis, Ascochyta clinopodiicola, Didymella pomorum, Didymosphaeria variabile, Neocosmospora piperis and Neocucurbitaria cava.</title>
        <authorList>
            <person name="Hill R."/>
        </authorList>
    </citation>
    <scope>NUCLEOTIDE SEQUENCE</scope>
    <source>
        <strain evidence="2">IMI 366586</strain>
    </source>
</reference>
<name>A0A9W8WGV8_9HYPO</name>
<evidence type="ECO:0000256" key="1">
    <source>
        <dbReference type="SAM" id="MobiDB-lite"/>
    </source>
</evidence>
<proteinExistence type="predicted"/>
<feature type="region of interest" description="Disordered" evidence="1">
    <location>
        <begin position="259"/>
        <end position="282"/>
    </location>
</feature>
<accession>A0A9W8WGV8</accession>
<dbReference type="EMBL" id="JAPEUR010000059">
    <property type="protein sequence ID" value="KAJ4324456.1"/>
    <property type="molecule type" value="Genomic_DNA"/>
</dbReference>
<organism evidence="2 3">
    <name type="scientific">Fusarium piperis</name>
    <dbReference type="NCBI Taxonomy" id="1435070"/>
    <lineage>
        <taxon>Eukaryota</taxon>
        <taxon>Fungi</taxon>
        <taxon>Dikarya</taxon>
        <taxon>Ascomycota</taxon>
        <taxon>Pezizomycotina</taxon>
        <taxon>Sordariomycetes</taxon>
        <taxon>Hypocreomycetidae</taxon>
        <taxon>Hypocreales</taxon>
        <taxon>Nectriaceae</taxon>
        <taxon>Fusarium</taxon>
        <taxon>Fusarium solani species complex</taxon>
    </lineage>
</organism>
<evidence type="ECO:0000313" key="3">
    <source>
        <dbReference type="Proteomes" id="UP001140502"/>
    </source>
</evidence>
<sequence>MSTNGKRKLASPDEMQKHVDDLVESGAIILGHGKRLRVGDDGLLQVADPVRSSTLTPYSDSLKRLANAIGYLESSAGPKSVGWCDALNKLRLLDSDCERNDQLDICAWKICKLAHKKTVNDIAYMDLLQNVFPRSDLYPGYSESEWSDNNHSVLEFPQRACRLLGICSSDDYREQAWDDSLANEMLEKDLEAYRLIDRCFKLLVKFERSHLAYCEYQDGSEVRKYLRLFMELPSIQTLQNVMETEHFLILERKAKTAQRVQANQAKPTPRKRAAPKQEVDSD</sequence>
<dbReference type="Proteomes" id="UP001140502">
    <property type="component" value="Unassembled WGS sequence"/>
</dbReference>
<gene>
    <name evidence="2" type="ORF">N0V84_003880</name>
</gene>
<dbReference type="OrthoDB" id="5075911at2759"/>
<dbReference type="AlphaFoldDB" id="A0A9W8WGV8"/>